<name>S5DR19_9VIRU</name>
<protein>
    <submittedName>
        <fullName evidence="1">AsIV-cont00006-ORF2</fullName>
    </submittedName>
</protein>
<reference evidence="1" key="1">
    <citation type="journal article" date="2013" name="J. Gen. Virol.">
        <title>Ultrastructural and genomic characterization of a second banchine polydnavirus confirms the existence of shared features within this ichnovirus lineage.</title>
        <authorList>
            <person name="Djoumad A."/>
            <person name="Stoltz D."/>
            <person name="Beliveau C."/>
            <person name="Boyle B."/>
            <person name="Kuhn L."/>
            <person name="Cusson M."/>
        </authorList>
    </citation>
    <scope>NUCLEOTIDE SEQUENCE</scope>
</reference>
<evidence type="ECO:0000313" key="1">
    <source>
        <dbReference type="EMBL" id="AGQ20113.1"/>
    </source>
</evidence>
<dbReference type="EMBL" id="KC752212">
    <property type="protein sequence ID" value="AGQ20113.1"/>
    <property type="molecule type" value="Genomic_DNA"/>
</dbReference>
<proteinExistence type="predicted"/>
<sequence length="126" mass="14523">MNCGPSRDKIIKMNQLAADIGNCERYLEKFKDRKNLSDSRKAKIAKVEAGLDKKILKLKTIAKDFSFLSTSIRLVLYRYNNDVLYDSCNIEIDPYPLSLFIPFPLAWCSCSAKTKCRLRNTAYWVS</sequence>
<organism evidence="1">
    <name type="scientific">Apophua simplicipes ichnovirus</name>
    <dbReference type="NCBI Taxonomy" id="1329648"/>
    <lineage>
        <taxon>Viruses</taxon>
        <taxon>Viruses incertae sedis</taxon>
        <taxon>Polydnaviriformidae</taxon>
        <taxon>Ichnoviriform</taxon>
    </lineage>
</organism>
<accession>S5DR19</accession>